<dbReference type="InterPro" id="IPR036390">
    <property type="entry name" value="WH_DNA-bd_sf"/>
</dbReference>
<name>A0A202BAH6_CHRVL</name>
<accession>A0A202BAH6</accession>
<dbReference type="Proteomes" id="UP000196342">
    <property type="component" value="Unassembled WGS sequence"/>
</dbReference>
<dbReference type="GO" id="GO:0006950">
    <property type="term" value="P:response to stress"/>
    <property type="evidence" value="ECO:0007669"/>
    <property type="project" value="TreeGrafter"/>
</dbReference>
<organism evidence="1 2">
    <name type="scientific">Chromobacterium violaceum</name>
    <dbReference type="NCBI Taxonomy" id="536"/>
    <lineage>
        <taxon>Bacteria</taxon>
        <taxon>Pseudomonadati</taxon>
        <taxon>Pseudomonadota</taxon>
        <taxon>Betaproteobacteria</taxon>
        <taxon>Neisseriales</taxon>
        <taxon>Chromobacteriaceae</taxon>
        <taxon>Chromobacterium</taxon>
    </lineage>
</organism>
<dbReference type="GO" id="GO:0003700">
    <property type="term" value="F:DNA-binding transcription factor activity"/>
    <property type="evidence" value="ECO:0007669"/>
    <property type="project" value="InterPro"/>
</dbReference>
<dbReference type="SMART" id="SM00347">
    <property type="entry name" value="HTH_MARR"/>
    <property type="match status" value="1"/>
</dbReference>
<dbReference type="AlphaFoldDB" id="A0A202BAH6"/>
<keyword evidence="2" id="KW-1185">Reference proteome</keyword>
<dbReference type="Gene3D" id="1.10.10.10">
    <property type="entry name" value="Winged helix-like DNA-binding domain superfamily/Winged helix DNA-binding domain"/>
    <property type="match status" value="1"/>
</dbReference>
<dbReference type="SUPFAM" id="SSF46785">
    <property type="entry name" value="Winged helix' DNA-binding domain"/>
    <property type="match status" value="1"/>
</dbReference>
<dbReference type="InterPro" id="IPR039422">
    <property type="entry name" value="MarR/SlyA-like"/>
</dbReference>
<dbReference type="PANTHER" id="PTHR33164:SF43">
    <property type="entry name" value="HTH-TYPE TRANSCRIPTIONAL REPRESSOR YETL"/>
    <property type="match status" value="1"/>
</dbReference>
<dbReference type="PANTHER" id="PTHR33164">
    <property type="entry name" value="TRANSCRIPTIONAL REGULATOR, MARR FAMILY"/>
    <property type="match status" value="1"/>
</dbReference>
<evidence type="ECO:0000313" key="1">
    <source>
        <dbReference type="EMBL" id="OVE48577.1"/>
    </source>
</evidence>
<dbReference type="EMBL" id="NHOO01000006">
    <property type="protein sequence ID" value="OVE48577.1"/>
    <property type="molecule type" value="Genomic_DNA"/>
</dbReference>
<protein>
    <submittedName>
        <fullName evidence="1">MarR family transcriptional regulator</fullName>
    </submittedName>
</protein>
<comment type="caution">
    <text evidence="1">The sequence shown here is derived from an EMBL/GenBank/DDBJ whole genome shotgun (WGS) entry which is preliminary data.</text>
</comment>
<dbReference type="RefSeq" id="WP_011134421.1">
    <property type="nucleotide sequence ID" value="NZ_CP024028.1"/>
</dbReference>
<dbReference type="Pfam" id="PF12802">
    <property type="entry name" value="MarR_2"/>
    <property type="match status" value="1"/>
</dbReference>
<reference evidence="1 2" key="1">
    <citation type="submission" date="2017-05" db="EMBL/GenBank/DDBJ databases">
        <title>Chromobacterium violaceum GHPS1 isolated from Hydrocarbon polluted soil in French Guiana display an awesome secondary metabolite arsenal and a battery of drug and heavy-metal-resistance and detoxification of xenobiotics proteins.</title>
        <authorList>
            <person name="Belbahri L."/>
        </authorList>
    </citation>
    <scope>NUCLEOTIDE SEQUENCE [LARGE SCALE GENOMIC DNA]</scope>
    <source>
        <strain evidence="1 2">GHPS1</strain>
    </source>
</reference>
<dbReference type="InterPro" id="IPR000835">
    <property type="entry name" value="HTH_MarR-typ"/>
</dbReference>
<gene>
    <name evidence="1" type="ORF">CBW21_08415</name>
</gene>
<dbReference type="PROSITE" id="PS50995">
    <property type="entry name" value="HTH_MARR_2"/>
    <property type="match status" value="1"/>
</dbReference>
<evidence type="ECO:0000313" key="2">
    <source>
        <dbReference type="Proteomes" id="UP000196342"/>
    </source>
</evidence>
<dbReference type="GeneID" id="66365234"/>
<dbReference type="InterPro" id="IPR036388">
    <property type="entry name" value="WH-like_DNA-bd_sf"/>
</dbReference>
<proteinExistence type="predicted"/>
<sequence length="160" mass="17225">MSTKPQGDALPSEAGEARQQALARLSRAAYSLSAADARLRGRATRQAGALSLSHARVLRILAEEGALPVARLAELTETTGAGVTQLVNGLSEQGYVEKAKSLADKRSVLVRLTELGLARHRERERVLAEVLQRALREMDDRTLDAAAEVLRALGGVYDQL</sequence>